<dbReference type="STRING" id="1849047.A0A3D8QQ62"/>
<organism evidence="4 5">
    <name type="scientific">Coleophoma cylindrospora</name>
    <dbReference type="NCBI Taxonomy" id="1849047"/>
    <lineage>
        <taxon>Eukaryota</taxon>
        <taxon>Fungi</taxon>
        <taxon>Dikarya</taxon>
        <taxon>Ascomycota</taxon>
        <taxon>Pezizomycotina</taxon>
        <taxon>Leotiomycetes</taxon>
        <taxon>Helotiales</taxon>
        <taxon>Dermateaceae</taxon>
        <taxon>Coleophoma</taxon>
    </lineage>
</organism>
<proteinExistence type="predicted"/>
<dbReference type="Pfam" id="PF00501">
    <property type="entry name" value="AMP-binding"/>
    <property type="match status" value="1"/>
</dbReference>
<evidence type="ECO:0000256" key="1">
    <source>
        <dbReference type="ARBA" id="ARBA00022450"/>
    </source>
</evidence>
<evidence type="ECO:0000259" key="3">
    <source>
        <dbReference type="Pfam" id="PF00501"/>
    </source>
</evidence>
<sequence length="411" mass="44652">MSHTCRAEPKLEFFARLDGITVEEAVDFHISIASHNTGESISSDGQKIPFVLSVNYTQEDKADISLSLRSDYGGLIATKHLTALAAAYLNSDSTGFIPQTNGTNVHAIPRLLHTAFEEKVRQRPENVAIEYLSRNTSSTSARGGKPAYCLRDLTYDALNDQANNLASELGRLLQALENRWTPVLGDQYAFPLIIPPSPELFLTMLAVVKSGHAFSSLPADAPAERLRGIVDDLGTPIVLGAGAMPWQGLDGSQHSLEEIMWIDVTNPASWGVDRTVLDGARIGVRVPGEDDICYLFYTSGSTGKPKDVLGSHRAAVACVESTLAVPLSHLPTGPRLRWLNLSAPSFDPVIINTFVPLSMGGVLCVAERDLLLTDMEACACELFRLLFLERHTAQTIFGGVLRLAAWYCSSE</sequence>
<gene>
    <name evidence="4" type="ORF">BP6252_11363</name>
</gene>
<dbReference type="Proteomes" id="UP000256645">
    <property type="component" value="Unassembled WGS sequence"/>
</dbReference>
<evidence type="ECO:0000313" key="5">
    <source>
        <dbReference type="Proteomes" id="UP000256645"/>
    </source>
</evidence>
<evidence type="ECO:0000256" key="2">
    <source>
        <dbReference type="ARBA" id="ARBA00022553"/>
    </source>
</evidence>
<protein>
    <recommendedName>
        <fullName evidence="3">AMP-dependent synthetase/ligase domain-containing protein</fullName>
    </recommendedName>
</protein>
<dbReference type="OrthoDB" id="408177at2759"/>
<dbReference type="PANTHER" id="PTHR45527:SF1">
    <property type="entry name" value="FATTY ACID SYNTHASE"/>
    <property type="match status" value="1"/>
</dbReference>
<dbReference type="InterPro" id="IPR020845">
    <property type="entry name" value="AMP-binding_CS"/>
</dbReference>
<dbReference type="GO" id="GO:0044550">
    <property type="term" value="P:secondary metabolite biosynthetic process"/>
    <property type="evidence" value="ECO:0007669"/>
    <property type="project" value="TreeGrafter"/>
</dbReference>
<dbReference type="GO" id="GO:0005737">
    <property type="term" value="C:cytoplasm"/>
    <property type="evidence" value="ECO:0007669"/>
    <property type="project" value="TreeGrafter"/>
</dbReference>
<keyword evidence="5" id="KW-1185">Reference proteome</keyword>
<dbReference type="PROSITE" id="PS00455">
    <property type="entry name" value="AMP_BINDING"/>
    <property type="match status" value="1"/>
</dbReference>
<accession>A0A3D8QQ62</accession>
<dbReference type="SUPFAM" id="SSF56801">
    <property type="entry name" value="Acetyl-CoA synthetase-like"/>
    <property type="match status" value="1"/>
</dbReference>
<reference evidence="4 5" key="1">
    <citation type="journal article" date="2018" name="IMA Fungus">
        <title>IMA Genome-F 9: Draft genome sequence of Annulohypoxylon stygium, Aspergillus mulundensis, Berkeleyomyces basicola (syn. Thielaviopsis basicola), Ceratocystis smalleyi, two Cercospora beticola strains, Coleophoma cylindrospora, Fusarium fracticaudum, Phialophora cf. hyalina, and Morchella septimelata.</title>
        <authorList>
            <person name="Wingfield B.D."/>
            <person name="Bills G.F."/>
            <person name="Dong Y."/>
            <person name="Huang W."/>
            <person name="Nel W.J."/>
            <person name="Swalarsk-Parry B.S."/>
            <person name="Vaghefi N."/>
            <person name="Wilken P.M."/>
            <person name="An Z."/>
            <person name="de Beer Z.W."/>
            <person name="De Vos L."/>
            <person name="Chen L."/>
            <person name="Duong T.A."/>
            <person name="Gao Y."/>
            <person name="Hammerbacher A."/>
            <person name="Kikkert J.R."/>
            <person name="Li Y."/>
            <person name="Li H."/>
            <person name="Li K."/>
            <person name="Li Q."/>
            <person name="Liu X."/>
            <person name="Ma X."/>
            <person name="Naidoo K."/>
            <person name="Pethybridge S.J."/>
            <person name="Sun J."/>
            <person name="Steenkamp E.T."/>
            <person name="van der Nest M.A."/>
            <person name="van Wyk S."/>
            <person name="Wingfield M.J."/>
            <person name="Xiong C."/>
            <person name="Yue Q."/>
            <person name="Zhang X."/>
        </authorList>
    </citation>
    <scope>NUCLEOTIDE SEQUENCE [LARGE SCALE GENOMIC DNA]</scope>
    <source>
        <strain evidence="4 5">BP6252</strain>
    </source>
</reference>
<dbReference type="GO" id="GO:0043041">
    <property type="term" value="P:amino acid activation for nonribosomal peptide biosynthetic process"/>
    <property type="evidence" value="ECO:0007669"/>
    <property type="project" value="TreeGrafter"/>
</dbReference>
<dbReference type="PANTHER" id="PTHR45527">
    <property type="entry name" value="NONRIBOSOMAL PEPTIDE SYNTHETASE"/>
    <property type="match status" value="1"/>
</dbReference>
<dbReference type="InterPro" id="IPR042099">
    <property type="entry name" value="ANL_N_sf"/>
</dbReference>
<keyword evidence="1" id="KW-0596">Phosphopantetheine</keyword>
<keyword evidence="2" id="KW-0597">Phosphoprotein</keyword>
<name>A0A3D8QQ62_9HELO</name>
<dbReference type="EMBL" id="PDLM01000013">
    <property type="protein sequence ID" value="RDW63818.1"/>
    <property type="molecule type" value="Genomic_DNA"/>
</dbReference>
<feature type="domain" description="AMP-dependent synthetase/ligase" evidence="3">
    <location>
        <begin position="137"/>
        <end position="377"/>
    </location>
</feature>
<dbReference type="Gene3D" id="3.40.50.12780">
    <property type="entry name" value="N-terminal domain of ligase-like"/>
    <property type="match status" value="1"/>
</dbReference>
<dbReference type="AlphaFoldDB" id="A0A3D8QQ62"/>
<dbReference type="InterPro" id="IPR000873">
    <property type="entry name" value="AMP-dep_synth/lig_dom"/>
</dbReference>
<evidence type="ECO:0000313" key="4">
    <source>
        <dbReference type="EMBL" id="RDW63818.1"/>
    </source>
</evidence>
<dbReference type="GO" id="GO:0031177">
    <property type="term" value="F:phosphopantetheine binding"/>
    <property type="evidence" value="ECO:0007669"/>
    <property type="project" value="TreeGrafter"/>
</dbReference>
<comment type="caution">
    <text evidence="4">The sequence shown here is derived from an EMBL/GenBank/DDBJ whole genome shotgun (WGS) entry which is preliminary data.</text>
</comment>